<name>A0A6J5L6A6_9CAUD</name>
<sequence length="1193" mass="129964">MGVSPECVAAVVDASGQKFTDGEAAELIRYMEAMRAAELAKGNLDNMDARVQQLAREQAEQAQIAAAVAKRHAALAVVAYDRSMRQVRELHGAGLRRSDAVLAMLEGSNHAGPNTRFSIQATSAAYLSRYLTPFKRLLLDPEVGRLVESGDRQFADNVVREMDQLGAGGKPGITQDDKALVVARAYADMAELSRTDRNRHGATLGKLEGWRPQAHDSNLVALADRDAWIDFILPRLDAERTFPGMNEAQQRAILRDTYHHIATGDRGSPSGMEQTGRVGPANLANQLSASRELHFRTSDAWLEYRERFGGQHIHGAMVAHLQRAAKQAAMLEMLGPNPESTLNRVRATLAREAAEDASLKPQQLTDERKALTGTTGALSQAWAEASGLTRQPANTRLAEIMSGARNWQRAAKLAGALLSQVSDLAIRASRLTLQGAPVLESYGRSIGLLVNPGQTPEVRQLLASVAAGADGMRNSAWAELMPEDARPGVLSKIVDTTFRIQGQAWWSDRLRSGTALMMAQHMGEQAQHAWPALDPLYRRRLESYGITPTTWEAMRQHAAQADGRNLLTPDAAQQLPRQVLAAIAKPKLEAMQRGMTDRVARRSAADATEAGWVAKRVARFDAELARAQASWAAWSEQAQGSAGRQKDKLRGQIDEVRLRLTELAEFRDAVAEGRTWQEAAPGAAPTREEWAAKGYEIGPHGPIFADVQGEAAVRRLLEARDGEAPAAFQHPDIGPIDLVYGQSPAAGQEGHGLSKISVKHPEMLAGLTTRLADMKVTSRTENRIRLADDDGRAVVRLEYDGKRKTWLLTAYEPGRNALRATEDGQAARGGQADTAPLTQGTKQLGAGGGKSNAFVPRGEAYLHAVEPPEAAALRGEGEMKARLDRLRRAIGRVGQEATRADVRRMDAFDAAWTGKRQELDQFIAQVESRSRARMADTGAEAAAWESRVDLALADARRDTELAFRRFFADEMLGATLEPDAQLRRFLYRGTQPGEGKGELLRMVGLFKAFPVAYGQRVLSTAFHGFQAGERGRQAGHIGALLAGSLVAGYVSMTAKDLVRGNWPPRDPTDAKTWVAAMAQGGGLGIYGDFLFGQVNRFGNGPLETVAGPLLSGAAGLVTLWQKVRSGDAKAGEALNLVLRETPFLNLWYARPILDALLLRGVRDLLAPGSVQRADRRRETDFGQRRWLPTVRFD</sequence>
<proteinExistence type="predicted"/>
<accession>A0A6J5L6A6</accession>
<feature type="region of interest" description="Disordered" evidence="1">
    <location>
        <begin position="823"/>
        <end position="849"/>
    </location>
</feature>
<gene>
    <name evidence="2" type="ORF">UFOVP99_15</name>
</gene>
<dbReference type="EMBL" id="LR796221">
    <property type="protein sequence ID" value="CAB4128170.1"/>
    <property type="molecule type" value="Genomic_DNA"/>
</dbReference>
<organism evidence="2">
    <name type="scientific">uncultured Caudovirales phage</name>
    <dbReference type="NCBI Taxonomy" id="2100421"/>
    <lineage>
        <taxon>Viruses</taxon>
        <taxon>Duplodnaviria</taxon>
        <taxon>Heunggongvirae</taxon>
        <taxon>Uroviricota</taxon>
        <taxon>Caudoviricetes</taxon>
        <taxon>Peduoviridae</taxon>
        <taxon>Maltschvirus</taxon>
        <taxon>Maltschvirus maltsch</taxon>
    </lineage>
</organism>
<reference evidence="2" key="1">
    <citation type="submission" date="2020-04" db="EMBL/GenBank/DDBJ databases">
        <authorList>
            <person name="Chiriac C."/>
            <person name="Salcher M."/>
            <person name="Ghai R."/>
            <person name="Kavagutti S V."/>
        </authorList>
    </citation>
    <scope>NUCLEOTIDE SEQUENCE</scope>
</reference>
<protein>
    <submittedName>
        <fullName evidence="2">Uncharacterized protein</fullName>
    </submittedName>
</protein>
<evidence type="ECO:0000256" key="1">
    <source>
        <dbReference type="SAM" id="MobiDB-lite"/>
    </source>
</evidence>
<evidence type="ECO:0000313" key="2">
    <source>
        <dbReference type="EMBL" id="CAB4128170.1"/>
    </source>
</evidence>